<proteinExistence type="inferred from homology"/>
<evidence type="ECO:0000256" key="6">
    <source>
        <dbReference type="ARBA" id="ARBA00023136"/>
    </source>
</evidence>
<feature type="transmembrane region" description="Helical" evidence="7">
    <location>
        <begin position="31"/>
        <end position="50"/>
    </location>
</feature>
<dbReference type="InterPro" id="IPR049177">
    <property type="entry name" value="MgtC_SapB_SrpB_YhiD_N"/>
</dbReference>
<evidence type="ECO:0000256" key="2">
    <source>
        <dbReference type="ARBA" id="ARBA00009298"/>
    </source>
</evidence>
<dbReference type="EMBL" id="CP067018">
    <property type="protein sequence ID" value="QQN58162.1"/>
    <property type="molecule type" value="Genomic_DNA"/>
</dbReference>
<feature type="transmembrane region" description="Helical" evidence="7">
    <location>
        <begin position="62"/>
        <end position="79"/>
    </location>
</feature>
<dbReference type="GO" id="GO:0005886">
    <property type="term" value="C:plasma membrane"/>
    <property type="evidence" value="ECO:0007669"/>
    <property type="project" value="UniProtKB-SubCell"/>
</dbReference>
<evidence type="ECO:0000259" key="8">
    <source>
        <dbReference type="Pfam" id="PF02308"/>
    </source>
</evidence>
<name>A0A7T7UXT1_9FLAO</name>
<dbReference type="AlphaFoldDB" id="A0A7T7UXT1"/>
<feature type="transmembrane region" description="Helical" evidence="7">
    <location>
        <begin position="86"/>
        <end position="106"/>
    </location>
</feature>
<protein>
    <submittedName>
        <fullName evidence="9">MgtC/SapB family protein</fullName>
    </submittedName>
</protein>
<keyword evidence="10" id="KW-1185">Reference proteome</keyword>
<feature type="domain" description="MgtC/SapB/SrpB/YhiD N-terminal" evidence="8">
    <location>
        <begin position="11"/>
        <end position="131"/>
    </location>
</feature>
<evidence type="ECO:0000256" key="1">
    <source>
        <dbReference type="ARBA" id="ARBA00004651"/>
    </source>
</evidence>
<dbReference type="OrthoDB" id="9811198at2"/>
<dbReference type="PANTHER" id="PTHR33778">
    <property type="entry name" value="PROTEIN MGTC"/>
    <property type="match status" value="1"/>
</dbReference>
<evidence type="ECO:0000256" key="4">
    <source>
        <dbReference type="ARBA" id="ARBA00022692"/>
    </source>
</evidence>
<dbReference type="GeneID" id="93132564"/>
<keyword evidence="6 7" id="KW-0472">Membrane</keyword>
<dbReference type="Pfam" id="PF02308">
    <property type="entry name" value="MgtC"/>
    <property type="match status" value="1"/>
</dbReference>
<dbReference type="InterPro" id="IPR003416">
    <property type="entry name" value="MgtC/SapB/SrpB/YhiD_fam"/>
</dbReference>
<dbReference type="PRINTS" id="PR01837">
    <property type="entry name" value="MGTCSAPBPROT"/>
</dbReference>
<reference evidence="9 10" key="1">
    <citation type="submission" date="2020-12" db="EMBL/GenBank/DDBJ databases">
        <title>FDA dAtabase for Regulatory Grade micrObial Sequences (FDA-ARGOS): Supporting development and validation of Infectious Disease Dx tests.</title>
        <authorList>
            <person name="Kerrigan L."/>
            <person name="Long C."/>
            <person name="Tallon L."/>
            <person name="Sadzewicz L."/>
            <person name="Zhao X."/>
            <person name="Boylan J."/>
            <person name="Ott S."/>
            <person name="Bowen H."/>
            <person name="Vavikolanu K."/>
            <person name="Mehta A."/>
            <person name="Aluvathingal J."/>
            <person name="Nadendla S."/>
            <person name="Yan Y."/>
            <person name="Sichtig H."/>
        </authorList>
    </citation>
    <scope>NUCLEOTIDE SEQUENCE [LARGE SCALE GENOMIC DNA]</scope>
    <source>
        <strain evidence="9 10">FDAARGOS_1031</strain>
    </source>
</reference>
<sequence>MEIDYEILLIIASVFVGGIIGIEREYQLKAAGLRTMILVTLGSCMFTMLSRSLGAPGSPDRIAANIITGIGFVGAGVIFKEENRVSGLTTAVTIWICAALGMTIGAGYYTEAGYGMAVVVILLISLKYVQNIIDKISSLHTYRITIPYNDEAIERYEAIFREHHLRPMLGKQIKQGDLFTVTWRVQGAAKNHKVCSKVLLNDASITELVL</sequence>
<evidence type="ECO:0000256" key="7">
    <source>
        <dbReference type="SAM" id="Phobius"/>
    </source>
</evidence>
<evidence type="ECO:0000256" key="3">
    <source>
        <dbReference type="ARBA" id="ARBA00022475"/>
    </source>
</evidence>
<accession>A0A7T7UXT1</accession>
<feature type="transmembrane region" description="Helical" evidence="7">
    <location>
        <begin position="6"/>
        <end position="22"/>
    </location>
</feature>
<keyword evidence="5 7" id="KW-1133">Transmembrane helix</keyword>
<feature type="transmembrane region" description="Helical" evidence="7">
    <location>
        <begin position="112"/>
        <end position="129"/>
    </location>
</feature>
<dbReference type="RefSeq" id="WP_052114608.1">
    <property type="nucleotide sequence ID" value="NZ_CBCSDR010000001.1"/>
</dbReference>
<gene>
    <name evidence="9" type="ORF">I6H88_17290</name>
</gene>
<comment type="similarity">
    <text evidence="2">Belongs to the MgtC/SapB family.</text>
</comment>
<evidence type="ECO:0000313" key="10">
    <source>
        <dbReference type="Proteomes" id="UP000595426"/>
    </source>
</evidence>
<evidence type="ECO:0000256" key="5">
    <source>
        <dbReference type="ARBA" id="ARBA00022989"/>
    </source>
</evidence>
<dbReference type="PANTHER" id="PTHR33778:SF1">
    <property type="entry name" value="MAGNESIUM TRANSPORTER YHID-RELATED"/>
    <property type="match status" value="1"/>
</dbReference>
<comment type="subcellular location">
    <subcellularLocation>
        <location evidence="1">Cell membrane</location>
        <topology evidence="1">Multi-pass membrane protein</topology>
    </subcellularLocation>
</comment>
<dbReference type="Proteomes" id="UP000595426">
    <property type="component" value="Chromosome"/>
</dbReference>
<keyword evidence="3" id="KW-1003">Cell membrane</keyword>
<keyword evidence="4 7" id="KW-0812">Transmembrane</keyword>
<organism evidence="9 10">
    <name type="scientific">Elizabethkingia bruuniana</name>
    <dbReference type="NCBI Taxonomy" id="1756149"/>
    <lineage>
        <taxon>Bacteria</taxon>
        <taxon>Pseudomonadati</taxon>
        <taxon>Bacteroidota</taxon>
        <taxon>Flavobacteriia</taxon>
        <taxon>Flavobacteriales</taxon>
        <taxon>Weeksellaceae</taxon>
        <taxon>Elizabethkingia</taxon>
    </lineage>
</organism>
<evidence type="ECO:0000313" key="9">
    <source>
        <dbReference type="EMBL" id="QQN58162.1"/>
    </source>
</evidence>
<dbReference type="KEGG" id="egm:AYC65_06600"/>